<dbReference type="RefSeq" id="WP_244458956.1">
    <property type="nucleotide sequence ID" value="NZ_AP025637.1"/>
</dbReference>
<protein>
    <recommendedName>
        <fullName evidence="3">MaoC-like domain-containing protein</fullName>
    </recommendedName>
</protein>
<dbReference type="SUPFAM" id="SSF54637">
    <property type="entry name" value="Thioesterase/thiol ester dehydrase-isomerase"/>
    <property type="match status" value="2"/>
</dbReference>
<keyword evidence="2" id="KW-1185">Reference proteome</keyword>
<accession>A0ABM7Y1N0</accession>
<dbReference type="Gene3D" id="3.10.129.10">
    <property type="entry name" value="Hotdog Thioesterase"/>
    <property type="match status" value="2"/>
</dbReference>
<gene>
    <name evidence="1" type="ORF">Rmf_16450</name>
</gene>
<evidence type="ECO:0008006" key="3">
    <source>
        <dbReference type="Google" id="ProtNLM"/>
    </source>
</evidence>
<dbReference type="Proteomes" id="UP000831327">
    <property type="component" value="Chromosome"/>
</dbReference>
<name>A0ABM7Y1N0_9PROT</name>
<reference evidence="1 2" key="1">
    <citation type="journal article" date="2016" name="Microbes Environ.">
        <title>Phylogenetically diverse aerobic anoxygenic phototrophic bacteria isolated from epilithic biofilms in Tama river, Japan.</title>
        <authorList>
            <person name="Hirose S."/>
            <person name="Matsuura K."/>
            <person name="Haruta S."/>
        </authorList>
    </citation>
    <scope>NUCLEOTIDE SEQUENCE [LARGE SCALE GENOMIC DNA]</scope>
    <source>
        <strain evidence="1 2">S08</strain>
    </source>
</reference>
<evidence type="ECO:0000313" key="2">
    <source>
        <dbReference type="Proteomes" id="UP000831327"/>
    </source>
</evidence>
<dbReference type="InterPro" id="IPR029069">
    <property type="entry name" value="HotDog_dom_sf"/>
</dbReference>
<organism evidence="1 2">
    <name type="scientific">Roseomonas fluvialis</name>
    <dbReference type="NCBI Taxonomy" id="1750527"/>
    <lineage>
        <taxon>Bacteria</taxon>
        <taxon>Pseudomonadati</taxon>
        <taxon>Pseudomonadota</taxon>
        <taxon>Alphaproteobacteria</taxon>
        <taxon>Acetobacterales</taxon>
        <taxon>Roseomonadaceae</taxon>
        <taxon>Roseomonas</taxon>
    </lineage>
</organism>
<dbReference type="EMBL" id="AP025637">
    <property type="protein sequence ID" value="BDG71716.1"/>
    <property type="molecule type" value="Genomic_DNA"/>
</dbReference>
<evidence type="ECO:0000313" key="1">
    <source>
        <dbReference type="EMBL" id="BDG71716.1"/>
    </source>
</evidence>
<sequence>MQGVSEAASIQMQRRARLDQTLRYDASMHDDAAAKRFGFSGAIIPGVYAHSFMSQLVLASWGLEWMRRGTMQSRSRRPLYDNEIVTVKADAITRDEDSLGVSMCVLNAAGEQAALGHAMLPYAAPPRIDLADFPILPLPDTPPEIRAGEMKSGMRYGTLNAVVDAAYFQQSIIDFDEDAATFGREGIVHPGLLLRLSFRDTMASYRSNTPGLYVSSVTQFHSLLHVGEHLASSAVVVDAYERKGNHYVEIDQLLIANMERPVARIRRHSIYSARG</sequence>
<proteinExistence type="predicted"/>